<evidence type="ECO:0000256" key="1">
    <source>
        <dbReference type="SAM" id="MobiDB-lite"/>
    </source>
</evidence>
<evidence type="ECO:0000313" key="2">
    <source>
        <dbReference type="Ensembl" id="ENSXMAP00000026741.1"/>
    </source>
</evidence>
<dbReference type="PANTHER" id="PTHR14187">
    <property type="entry name" value="ALPHA KINASE/ELONGATION FACTOR 2 KINASE"/>
    <property type="match status" value="1"/>
</dbReference>
<dbReference type="Proteomes" id="UP000002852">
    <property type="component" value="Unassembled WGS sequence"/>
</dbReference>
<dbReference type="Gene3D" id="3.90.640.10">
    <property type="entry name" value="Actin, Chain A, domain 4"/>
    <property type="match status" value="1"/>
</dbReference>
<accession>A0A3B5Q9F7</accession>
<reference evidence="3" key="1">
    <citation type="submission" date="2012-01" db="EMBL/GenBank/DDBJ databases">
        <authorList>
            <person name="Walter R."/>
            <person name="Schartl M."/>
            <person name="Warren W."/>
        </authorList>
    </citation>
    <scope>NUCLEOTIDE SEQUENCE [LARGE SCALE GENOMIC DNA]</scope>
    <source>
        <strain evidence="3">JP 163 A</strain>
    </source>
</reference>
<keyword evidence="3" id="KW-1185">Reference proteome</keyword>
<dbReference type="Ensembl" id="ENSXMAT00000022464.1">
    <property type="protein sequence ID" value="ENSXMAP00000026741.1"/>
    <property type="gene ID" value="ENSXMAG00000023798.1"/>
</dbReference>
<protein>
    <submittedName>
        <fullName evidence="2">Uncharacterized protein</fullName>
    </submittedName>
</protein>
<organism evidence="2 3">
    <name type="scientific">Xiphophorus maculatus</name>
    <name type="common">Southern platyfish</name>
    <name type="synonym">Platypoecilus maculatus</name>
    <dbReference type="NCBI Taxonomy" id="8083"/>
    <lineage>
        <taxon>Eukaryota</taxon>
        <taxon>Metazoa</taxon>
        <taxon>Chordata</taxon>
        <taxon>Craniata</taxon>
        <taxon>Vertebrata</taxon>
        <taxon>Euteleostomi</taxon>
        <taxon>Actinopterygii</taxon>
        <taxon>Neopterygii</taxon>
        <taxon>Teleostei</taxon>
        <taxon>Neoteleostei</taxon>
        <taxon>Acanthomorphata</taxon>
        <taxon>Ovalentaria</taxon>
        <taxon>Atherinomorphae</taxon>
        <taxon>Cyprinodontiformes</taxon>
        <taxon>Poeciliidae</taxon>
        <taxon>Poeciliinae</taxon>
        <taxon>Xiphophorus</taxon>
    </lineage>
</organism>
<reference evidence="2" key="4">
    <citation type="submission" date="2025-09" db="UniProtKB">
        <authorList>
            <consortium name="Ensembl"/>
        </authorList>
    </citation>
    <scope>IDENTIFICATION</scope>
    <source>
        <strain evidence="2">JP 163 A</strain>
    </source>
</reference>
<reference evidence="2" key="3">
    <citation type="submission" date="2025-08" db="UniProtKB">
        <authorList>
            <consortium name="Ensembl"/>
        </authorList>
    </citation>
    <scope>IDENTIFICATION</scope>
    <source>
        <strain evidence="2">JP 163 A</strain>
    </source>
</reference>
<dbReference type="GeneTree" id="ENSGT00940000154551"/>
<name>A0A3B5Q9F7_XIPMA</name>
<dbReference type="PANTHER" id="PTHR14187:SF5">
    <property type="entry name" value="HEAT SHOCK 70 KDA PROTEIN 12A"/>
    <property type="match status" value="1"/>
</dbReference>
<dbReference type="SUPFAM" id="SSF53067">
    <property type="entry name" value="Actin-like ATPase domain"/>
    <property type="match status" value="2"/>
</dbReference>
<dbReference type="Gene3D" id="3.30.420.40">
    <property type="match status" value="3"/>
</dbReference>
<dbReference type="AlphaFoldDB" id="A0A3B5Q9F7"/>
<proteinExistence type="predicted"/>
<feature type="region of interest" description="Disordered" evidence="1">
    <location>
        <begin position="132"/>
        <end position="159"/>
    </location>
</feature>
<reference evidence="3" key="2">
    <citation type="journal article" date="2013" name="Nat. Genet.">
        <title>The genome of the platyfish, Xiphophorus maculatus, provides insights into evolutionary adaptation and several complex traits.</title>
        <authorList>
            <person name="Schartl M."/>
            <person name="Walter R.B."/>
            <person name="Shen Y."/>
            <person name="Garcia T."/>
            <person name="Catchen J."/>
            <person name="Amores A."/>
            <person name="Braasch I."/>
            <person name="Chalopin D."/>
            <person name="Volff J.N."/>
            <person name="Lesch K.P."/>
            <person name="Bisazza A."/>
            <person name="Minx P."/>
            <person name="Hillier L."/>
            <person name="Wilson R.K."/>
            <person name="Fuerstenberg S."/>
            <person name="Boore J."/>
            <person name="Searle S."/>
            <person name="Postlethwait J.H."/>
            <person name="Warren W.C."/>
        </authorList>
    </citation>
    <scope>NUCLEOTIDE SEQUENCE [LARGE SCALE GENOMIC DNA]</scope>
    <source>
        <strain evidence="3">JP 163 A</strain>
    </source>
</reference>
<sequence length="438" mass="50032">MTREEAEKHHFFEHFKTALDCDDLRNQKIKAANNKSLKALKVFTEVLGYLKDDALETIKAQAKEGEFTASDFTWVLTIPAFWGHPAKRFMTDSATQAGLVTDDTKDKLMFVLESEAALTWCLKLQSDGFIKQNHSRDSQDQPAGAAEPDTSCNDPAGSQEAVQFTVEPEETKVLLETQRDGKRYLGVDCGDPAGSQEAVQFTVEPEETKVLLETQSDGKRYLVVDCGDYSHFTVHDVLKGGALKTKHEAPKNDLEGQTVERKFKQFLREIFCDGVWDEYEQNFASEVKKIMYDFTRLKHLDEDVQISCPDNLKDEAQKKKQIETFFDSVEGASWDDGSIRISREKLRFFYDENLQRITERLREILDNNLNIGYIVLVGGFAENQILRQHITDQFEPQYKVLCPLRPQEAILKGAVELGRNPKLVESQRKHPAWFKCLS</sequence>
<dbReference type="InterPro" id="IPR043129">
    <property type="entry name" value="ATPase_NBD"/>
</dbReference>
<evidence type="ECO:0000313" key="3">
    <source>
        <dbReference type="Proteomes" id="UP000002852"/>
    </source>
</evidence>